<accession>A0A2C5XW31</accession>
<dbReference type="OrthoDB" id="4588713at2759"/>
<dbReference type="STRING" id="1399860.A0A2C5XW31"/>
<dbReference type="EMBL" id="NJET01000217">
    <property type="protein sequence ID" value="PHH59310.1"/>
    <property type="molecule type" value="Genomic_DNA"/>
</dbReference>
<dbReference type="Proteomes" id="UP000226192">
    <property type="component" value="Unassembled WGS sequence"/>
</dbReference>
<reference evidence="2 3" key="1">
    <citation type="submission" date="2017-06" db="EMBL/GenBank/DDBJ databases">
        <title>Ant-infecting Ophiocordyceps genomes reveal a high diversity of potential behavioral manipulation genes and a possible major role for enterotoxins.</title>
        <authorList>
            <person name="De Bekker C."/>
            <person name="Evans H.C."/>
            <person name="Brachmann A."/>
            <person name="Hughes D.P."/>
        </authorList>
    </citation>
    <scope>NUCLEOTIDE SEQUENCE [LARGE SCALE GENOMIC DNA]</scope>
    <source>
        <strain evidence="2 3">Map64</strain>
    </source>
</reference>
<protein>
    <submittedName>
        <fullName evidence="2">Uncharacterized protein</fullName>
    </submittedName>
</protein>
<feature type="region of interest" description="Disordered" evidence="1">
    <location>
        <begin position="1"/>
        <end position="54"/>
    </location>
</feature>
<comment type="caution">
    <text evidence="2">The sequence shown here is derived from an EMBL/GenBank/DDBJ whole genome shotgun (WGS) entry which is preliminary data.</text>
</comment>
<evidence type="ECO:0000256" key="1">
    <source>
        <dbReference type="SAM" id="MobiDB-lite"/>
    </source>
</evidence>
<feature type="compositionally biased region" description="Polar residues" evidence="1">
    <location>
        <begin position="23"/>
        <end position="41"/>
    </location>
</feature>
<gene>
    <name evidence="2" type="ORF">CDD81_3402</name>
</gene>
<dbReference type="AlphaFoldDB" id="A0A2C5XW31"/>
<evidence type="ECO:0000313" key="2">
    <source>
        <dbReference type="EMBL" id="PHH59310.1"/>
    </source>
</evidence>
<organism evidence="2 3">
    <name type="scientific">Ophiocordyceps australis</name>
    <dbReference type="NCBI Taxonomy" id="1399860"/>
    <lineage>
        <taxon>Eukaryota</taxon>
        <taxon>Fungi</taxon>
        <taxon>Dikarya</taxon>
        <taxon>Ascomycota</taxon>
        <taxon>Pezizomycotina</taxon>
        <taxon>Sordariomycetes</taxon>
        <taxon>Hypocreomycetidae</taxon>
        <taxon>Hypocreales</taxon>
        <taxon>Ophiocordycipitaceae</taxon>
        <taxon>Ophiocordyceps</taxon>
    </lineage>
</organism>
<sequence>MDHLSSPTSNSSSISTAPPSVTKQPTYTTAGTIYNPSSSLPLQPPTRRGRSAKWHTGSSELLLFPKTLLASLTSKTASITGRPVAARQQYTPLQQNYDRAISPHNDLEHTALNMSIQPPRMRSGNTPAPLSFHLPDKDSDKTKAKELMFAHQLRPGNNGQDDDLEDTDDDLVKDPLLNMTVKSLQNLASYPNPNQKKAQKALLRGARPNMTALTAMRMSSSPTSAIRTTGVGDDVTRDAVAQQAGLSRILHADAANMNLLPTTRSPSPAVMSVDGAELAPAPTTLSSGPGAPRPLTAGPPGQRQYCPTAFERAYTTPINRSQTYNNMSKDDVEALATTQRALAHAGLDDVCSIAMDLYPIPFNMATNKEARSPLAVLVENSEPEATPAYQGPRRAIDTVLTNTWDADMDKTWMHWRDSSLSVRSRYIQSTARLTPEALAARNERIDSLWYAGTDGLSKNMDQVIRDSSYRKLQHAYGAIGDGRPKKKAEYTTIDMEAAKRMTVSEHTEPLLNMAFASLVRQADDRTLNNPLRQFATPARSLCDMELMGQSSFFVNEPSMKHFE</sequence>
<keyword evidence="3" id="KW-1185">Reference proteome</keyword>
<proteinExistence type="predicted"/>
<feature type="compositionally biased region" description="Low complexity" evidence="1">
    <location>
        <begin position="1"/>
        <end position="22"/>
    </location>
</feature>
<evidence type="ECO:0000313" key="3">
    <source>
        <dbReference type="Proteomes" id="UP000226192"/>
    </source>
</evidence>
<name>A0A2C5XW31_9HYPO</name>